<evidence type="ECO:0000259" key="7">
    <source>
        <dbReference type="PROSITE" id="PS50928"/>
    </source>
</evidence>
<evidence type="ECO:0000256" key="2">
    <source>
        <dbReference type="ARBA" id="ARBA00022448"/>
    </source>
</evidence>
<gene>
    <name evidence="8" type="ordered locus">Trad_1571</name>
</gene>
<keyword evidence="3 6" id="KW-0812">Transmembrane</keyword>
<evidence type="ECO:0000313" key="9">
    <source>
        <dbReference type="Proteomes" id="UP000000379"/>
    </source>
</evidence>
<evidence type="ECO:0000313" key="8">
    <source>
        <dbReference type="EMBL" id="ADI14690.1"/>
    </source>
</evidence>
<feature type="transmembrane region" description="Helical" evidence="6">
    <location>
        <begin position="101"/>
        <end position="120"/>
    </location>
</feature>
<feature type="transmembrane region" description="Helical" evidence="6">
    <location>
        <begin position="75"/>
        <end position="94"/>
    </location>
</feature>
<dbReference type="FunFam" id="1.10.3720.10:FF:000001">
    <property type="entry name" value="Glycine betaine ABC transporter, permease"/>
    <property type="match status" value="1"/>
</dbReference>
<protein>
    <submittedName>
        <fullName evidence="8">Binding-protein-dependent transport systems inner membrane component</fullName>
    </submittedName>
</protein>
<dbReference type="PANTHER" id="PTHR30177:SF32">
    <property type="entry name" value="GLYCINE BETAINE UPTAKE SYSTEM PERMEASE PROTEIN YEHW"/>
    <property type="match status" value="1"/>
</dbReference>
<dbReference type="STRING" id="649638.Trad_1571"/>
<feature type="transmembrane region" description="Helical" evidence="6">
    <location>
        <begin position="198"/>
        <end position="222"/>
    </location>
</feature>
<reference evidence="9" key="1">
    <citation type="submission" date="2010-05" db="EMBL/GenBank/DDBJ databases">
        <title>The complete genome of Truepera radiovictris DSM 17093.</title>
        <authorList>
            <consortium name="US DOE Joint Genome Institute (JGI-PGF)"/>
            <person name="Lucas S."/>
            <person name="Copeland A."/>
            <person name="Lapidus A."/>
            <person name="Glavina del Rio T."/>
            <person name="Dalin E."/>
            <person name="Tice H."/>
            <person name="Bruce D."/>
            <person name="Goodwin L."/>
            <person name="Pitluck S."/>
            <person name="Kyrpides N."/>
            <person name="Mavromatis K."/>
            <person name="Ovchinnikova G."/>
            <person name="Munk A.C."/>
            <person name="Detter J.C."/>
            <person name="Han C."/>
            <person name="Tapia R."/>
            <person name="Land M."/>
            <person name="Hauser L."/>
            <person name="Markowitz V."/>
            <person name="Cheng J.-F."/>
            <person name="Hugenholtz P."/>
            <person name="Woyke T."/>
            <person name="Wu D."/>
            <person name="Tindall B."/>
            <person name="Pomrenke H.G."/>
            <person name="Brambilla E."/>
            <person name="Klenk H.-P."/>
            <person name="Eisen J.A."/>
        </authorList>
    </citation>
    <scope>NUCLEOTIDE SEQUENCE [LARGE SCALE GENOMIC DNA]</scope>
    <source>
        <strain evidence="9">DSM 17093 / CIP 108686 / LMG 22925 / RQ-24</strain>
    </source>
</reference>
<dbReference type="KEGG" id="tra:Trad_1571"/>
<dbReference type="HOGENOM" id="CLU_046113_7_0_0"/>
<dbReference type="InterPro" id="IPR000515">
    <property type="entry name" value="MetI-like"/>
</dbReference>
<dbReference type="PANTHER" id="PTHR30177">
    <property type="entry name" value="GLYCINE BETAINE/L-PROLINE TRANSPORT SYSTEM PERMEASE PROTEIN PROW"/>
    <property type="match status" value="1"/>
</dbReference>
<reference evidence="8 9" key="2">
    <citation type="journal article" date="2011" name="Stand. Genomic Sci.">
        <title>Complete genome sequence of Truepera radiovictrix type strain (RQ-24).</title>
        <authorList>
            <person name="Ivanova N."/>
            <person name="Rohde C."/>
            <person name="Munk C."/>
            <person name="Nolan M."/>
            <person name="Lucas S."/>
            <person name="Del Rio T.G."/>
            <person name="Tice H."/>
            <person name="Deshpande S."/>
            <person name="Cheng J.F."/>
            <person name="Tapia R."/>
            <person name="Han C."/>
            <person name="Goodwin L."/>
            <person name="Pitluck S."/>
            <person name="Liolios K."/>
            <person name="Mavromatis K."/>
            <person name="Mikhailova N."/>
            <person name="Pati A."/>
            <person name="Chen A."/>
            <person name="Palaniappan K."/>
            <person name="Land M."/>
            <person name="Hauser L."/>
            <person name="Chang Y.J."/>
            <person name="Jeffries C.D."/>
            <person name="Brambilla E."/>
            <person name="Rohde M."/>
            <person name="Goker M."/>
            <person name="Tindall B.J."/>
            <person name="Woyke T."/>
            <person name="Bristow J."/>
            <person name="Eisen J.A."/>
            <person name="Markowitz V."/>
            <person name="Hugenholtz P."/>
            <person name="Kyrpides N.C."/>
            <person name="Klenk H.P."/>
            <person name="Lapidus A."/>
        </authorList>
    </citation>
    <scope>NUCLEOTIDE SEQUENCE [LARGE SCALE GENOMIC DNA]</scope>
    <source>
        <strain evidence="9">DSM 17093 / CIP 108686 / LMG 22925 / RQ-24</strain>
    </source>
</reference>
<feature type="transmembrane region" description="Helical" evidence="6">
    <location>
        <begin position="24"/>
        <end position="44"/>
    </location>
</feature>
<dbReference type="CDD" id="cd06261">
    <property type="entry name" value="TM_PBP2"/>
    <property type="match status" value="1"/>
</dbReference>
<keyword evidence="5 6" id="KW-0472">Membrane</keyword>
<comment type="subcellular location">
    <subcellularLocation>
        <location evidence="6">Cell membrane</location>
        <topology evidence="6">Multi-pass membrane protein</topology>
    </subcellularLocation>
    <subcellularLocation>
        <location evidence="1">Membrane</location>
        <topology evidence="1">Multi-pass membrane protein</topology>
    </subcellularLocation>
</comment>
<dbReference type="GO" id="GO:0055085">
    <property type="term" value="P:transmembrane transport"/>
    <property type="evidence" value="ECO:0007669"/>
    <property type="project" value="InterPro"/>
</dbReference>
<evidence type="ECO:0000256" key="6">
    <source>
        <dbReference type="RuleBase" id="RU363032"/>
    </source>
</evidence>
<feature type="domain" description="ABC transmembrane type-1" evidence="7">
    <location>
        <begin position="69"/>
        <end position="250"/>
    </location>
</feature>
<dbReference type="Proteomes" id="UP000000379">
    <property type="component" value="Chromosome"/>
</dbReference>
<keyword evidence="2 6" id="KW-0813">Transport</keyword>
<dbReference type="InterPro" id="IPR035906">
    <property type="entry name" value="MetI-like_sf"/>
</dbReference>
<evidence type="ECO:0000256" key="1">
    <source>
        <dbReference type="ARBA" id="ARBA00004141"/>
    </source>
</evidence>
<dbReference type="GO" id="GO:0005886">
    <property type="term" value="C:plasma membrane"/>
    <property type="evidence" value="ECO:0007669"/>
    <property type="project" value="UniProtKB-SubCell"/>
</dbReference>
<dbReference type="PROSITE" id="PS50928">
    <property type="entry name" value="ABC_TM1"/>
    <property type="match status" value="1"/>
</dbReference>
<dbReference type="RefSeq" id="WP_013178058.1">
    <property type="nucleotide sequence ID" value="NC_014221.1"/>
</dbReference>
<evidence type="ECO:0000256" key="5">
    <source>
        <dbReference type="ARBA" id="ARBA00023136"/>
    </source>
</evidence>
<name>D7CY51_TRURR</name>
<evidence type="ECO:0000256" key="3">
    <source>
        <dbReference type="ARBA" id="ARBA00022692"/>
    </source>
</evidence>
<organism evidence="8 9">
    <name type="scientific">Truepera radiovictrix (strain DSM 17093 / CIP 108686 / LMG 22925 / RQ-24)</name>
    <dbReference type="NCBI Taxonomy" id="649638"/>
    <lineage>
        <taxon>Bacteria</taxon>
        <taxon>Thermotogati</taxon>
        <taxon>Deinococcota</taxon>
        <taxon>Deinococci</taxon>
        <taxon>Trueperales</taxon>
        <taxon>Trueperaceae</taxon>
        <taxon>Truepera</taxon>
    </lineage>
</organism>
<sequence length="263" mass="27475">MSAATTGARTAGARRPKARAWRGVAFAALAFVGLLALFAQQVWWQRALRALFPGQRSVMFERASLLELSLQHLEIVGLSLALILLISLPLAVWLTRPQGRAFLPLASSLLSVGQTFPPIAVLALALPAFGFGLRPTLIALVAYGLLPVTRNAIAGFEAVPATLKEAASGMGMNAWERLWRLELPLATRVILAGVRTSTVYTVGTATVAPIIGAGGLGVPIIAGLTTGNLAYVLQGAVPVALLALLADYALGRLEVALTPTGIA</sequence>
<dbReference type="EMBL" id="CP002049">
    <property type="protein sequence ID" value="ADI14690.1"/>
    <property type="molecule type" value="Genomic_DNA"/>
</dbReference>
<dbReference type="AlphaFoldDB" id="D7CY51"/>
<evidence type="ECO:0000256" key="4">
    <source>
        <dbReference type="ARBA" id="ARBA00022989"/>
    </source>
</evidence>
<dbReference type="Gene3D" id="1.10.3720.10">
    <property type="entry name" value="MetI-like"/>
    <property type="match status" value="1"/>
</dbReference>
<dbReference type="InterPro" id="IPR051204">
    <property type="entry name" value="ABC_transp_perm/SBD"/>
</dbReference>
<feature type="transmembrane region" description="Helical" evidence="6">
    <location>
        <begin position="228"/>
        <end position="250"/>
    </location>
</feature>
<comment type="similarity">
    <text evidence="6">Belongs to the binding-protein-dependent transport system permease family.</text>
</comment>
<accession>D7CY51</accession>
<keyword evidence="4 6" id="KW-1133">Transmembrane helix</keyword>
<keyword evidence="9" id="KW-1185">Reference proteome</keyword>
<dbReference type="SUPFAM" id="SSF161098">
    <property type="entry name" value="MetI-like"/>
    <property type="match status" value="1"/>
</dbReference>
<dbReference type="Pfam" id="PF00528">
    <property type="entry name" value="BPD_transp_1"/>
    <property type="match status" value="1"/>
</dbReference>
<proteinExistence type="inferred from homology"/>
<dbReference type="eggNOG" id="COG1174">
    <property type="taxonomic scope" value="Bacteria"/>
</dbReference>